<evidence type="ECO:0000256" key="3">
    <source>
        <dbReference type="ARBA" id="ARBA00022679"/>
    </source>
</evidence>
<keyword evidence="6" id="KW-1185">Reference proteome</keyword>
<keyword evidence="1" id="KW-0597">Phosphoprotein</keyword>
<dbReference type="InterPro" id="IPR029063">
    <property type="entry name" value="SAM-dependent_MTases_sf"/>
</dbReference>
<protein>
    <recommendedName>
        <fullName evidence="7">Thiol methyltransferase 1</fullName>
    </recommendedName>
</protein>
<evidence type="ECO:0000256" key="4">
    <source>
        <dbReference type="ARBA" id="ARBA00022691"/>
    </source>
</evidence>
<proteinExistence type="predicted"/>
<dbReference type="Proteomes" id="UP000001861">
    <property type="component" value="Unassembled WGS sequence"/>
</dbReference>
<comment type="caution">
    <text evidence="5">The sequence shown here is derived from an EMBL/GenBank/DDBJ whole genome shotgun (WGS) entry which is preliminary data.</text>
</comment>
<evidence type="ECO:0008006" key="7">
    <source>
        <dbReference type="Google" id="ProtNLM"/>
    </source>
</evidence>
<gene>
    <name evidence="5" type="ORF">CC1G_15733</name>
</gene>
<dbReference type="EMBL" id="AACS02000011">
    <property type="protein sequence ID" value="EFI26810.1"/>
    <property type="molecule type" value="Genomic_DNA"/>
</dbReference>
<keyword evidence="3" id="KW-0808">Transferase</keyword>
<organism evidence="5 6">
    <name type="scientific">Coprinopsis cinerea (strain Okayama-7 / 130 / ATCC MYA-4618 / FGSC 9003)</name>
    <name type="common">Inky cap fungus</name>
    <name type="synonym">Hormographiella aspergillata</name>
    <dbReference type="NCBI Taxonomy" id="240176"/>
    <lineage>
        <taxon>Eukaryota</taxon>
        <taxon>Fungi</taxon>
        <taxon>Dikarya</taxon>
        <taxon>Basidiomycota</taxon>
        <taxon>Agaricomycotina</taxon>
        <taxon>Agaricomycetes</taxon>
        <taxon>Agaricomycetidae</taxon>
        <taxon>Agaricales</taxon>
        <taxon>Agaricineae</taxon>
        <taxon>Psathyrellaceae</taxon>
        <taxon>Coprinopsis</taxon>
    </lineage>
</organism>
<evidence type="ECO:0000313" key="5">
    <source>
        <dbReference type="EMBL" id="EFI26810.1"/>
    </source>
</evidence>
<dbReference type="PROSITE" id="PS51585">
    <property type="entry name" value="SAM_MT_TPMT"/>
    <property type="match status" value="1"/>
</dbReference>
<dbReference type="OrthoDB" id="276151at2759"/>
<dbReference type="GeneID" id="9378629"/>
<sequence>MADHVAPEIREKVRNTVKPDDHTSWDLLWKQNVTPWDAGESQPSLIELIEESGIDFPRNGKALVPGCGTGYDVVYLAGALGLQTFGMDISESAVDAANRYRDASGAPGADKVVYLKDDFFKYKVSDDDRFDLIMDHTFFCAIPPSLRPEWGRRMAVLIKPGGYLITICYPMLPKVETGPPYYLRPDHYDEPLSGAFEKVYDKVPLKSSESHKDKERMLVWKRK</sequence>
<dbReference type="AlphaFoldDB" id="D6RQ92"/>
<dbReference type="eggNOG" id="ENOG502QS1V">
    <property type="taxonomic scope" value="Eukaryota"/>
</dbReference>
<dbReference type="InterPro" id="IPR008854">
    <property type="entry name" value="TPMT"/>
</dbReference>
<dbReference type="GO" id="GO:0032259">
    <property type="term" value="P:methylation"/>
    <property type="evidence" value="ECO:0007669"/>
    <property type="project" value="UniProtKB-KW"/>
</dbReference>
<dbReference type="RefSeq" id="XP_002910304.1">
    <property type="nucleotide sequence ID" value="XM_002910258.1"/>
</dbReference>
<dbReference type="VEuPathDB" id="FungiDB:CC1G_15733"/>
<dbReference type="Gene3D" id="3.40.50.150">
    <property type="entry name" value="Vaccinia Virus protein VP39"/>
    <property type="match status" value="1"/>
</dbReference>
<dbReference type="HOGENOM" id="CLU_056435_1_1_1"/>
<evidence type="ECO:0000313" key="6">
    <source>
        <dbReference type="Proteomes" id="UP000001861"/>
    </source>
</evidence>
<accession>D6RQ92</accession>
<dbReference type="OMA" id="EQTFFCA"/>
<dbReference type="KEGG" id="cci:CC1G_15733"/>
<name>D6RQ92_COPC7</name>
<keyword evidence="4" id="KW-0949">S-adenosyl-L-methionine</keyword>
<dbReference type="Pfam" id="PF05724">
    <property type="entry name" value="TPMT"/>
    <property type="match status" value="1"/>
</dbReference>
<dbReference type="PANTHER" id="PTHR32183:SF6">
    <property type="entry name" value="CYSTEINE SULFINATE DESULFINASE_CYSTEINE DESULFURASE AND RELATED ENZYMES"/>
    <property type="match status" value="1"/>
</dbReference>
<dbReference type="CDD" id="cd02440">
    <property type="entry name" value="AdoMet_MTases"/>
    <property type="match status" value="1"/>
</dbReference>
<dbReference type="GO" id="GO:0008757">
    <property type="term" value="F:S-adenosylmethionine-dependent methyltransferase activity"/>
    <property type="evidence" value="ECO:0007669"/>
    <property type="project" value="InterPro"/>
</dbReference>
<dbReference type="PANTHER" id="PTHR32183">
    <property type="match status" value="1"/>
</dbReference>
<dbReference type="SUPFAM" id="SSF53335">
    <property type="entry name" value="S-adenosyl-L-methionine-dependent methyltransferases"/>
    <property type="match status" value="1"/>
</dbReference>
<keyword evidence="2" id="KW-0489">Methyltransferase</keyword>
<reference evidence="5 6" key="1">
    <citation type="journal article" date="2010" name="Proc. Natl. Acad. Sci. U.S.A.">
        <title>Insights into evolution of multicellular fungi from the assembled chromosomes of the mushroom Coprinopsis cinerea (Coprinus cinereus).</title>
        <authorList>
            <person name="Stajich J.E."/>
            <person name="Wilke S.K."/>
            <person name="Ahren D."/>
            <person name="Au C.H."/>
            <person name="Birren B.W."/>
            <person name="Borodovsky M."/>
            <person name="Burns C."/>
            <person name="Canback B."/>
            <person name="Casselton L.A."/>
            <person name="Cheng C.K."/>
            <person name="Deng J."/>
            <person name="Dietrich F.S."/>
            <person name="Fargo D.C."/>
            <person name="Farman M.L."/>
            <person name="Gathman A.C."/>
            <person name="Goldberg J."/>
            <person name="Guigo R."/>
            <person name="Hoegger P.J."/>
            <person name="Hooker J.B."/>
            <person name="Huggins A."/>
            <person name="James T.Y."/>
            <person name="Kamada T."/>
            <person name="Kilaru S."/>
            <person name="Kodira C."/>
            <person name="Kues U."/>
            <person name="Kupfer D."/>
            <person name="Kwan H.S."/>
            <person name="Lomsadze A."/>
            <person name="Li W."/>
            <person name="Lilly W.W."/>
            <person name="Ma L.J."/>
            <person name="Mackey A.J."/>
            <person name="Manning G."/>
            <person name="Martin F."/>
            <person name="Muraguchi H."/>
            <person name="Natvig D.O."/>
            <person name="Palmerini H."/>
            <person name="Ramesh M.A."/>
            <person name="Rehmeyer C.J."/>
            <person name="Roe B.A."/>
            <person name="Shenoy N."/>
            <person name="Stanke M."/>
            <person name="Ter-Hovhannisyan V."/>
            <person name="Tunlid A."/>
            <person name="Velagapudi R."/>
            <person name="Vision T.J."/>
            <person name="Zeng Q."/>
            <person name="Zolan M.E."/>
            <person name="Pukkila P.J."/>
        </authorList>
    </citation>
    <scope>NUCLEOTIDE SEQUENCE [LARGE SCALE GENOMIC DNA]</scope>
    <source>
        <strain evidence="6">Okayama-7 / 130 / ATCC MYA-4618 / FGSC 9003</strain>
    </source>
</reference>
<evidence type="ECO:0000256" key="2">
    <source>
        <dbReference type="ARBA" id="ARBA00022603"/>
    </source>
</evidence>
<evidence type="ECO:0000256" key="1">
    <source>
        <dbReference type="ARBA" id="ARBA00022553"/>
    </source>
</evidence>
<dbReference type="InParanoid" id="D6RQ92"/>